<dbReference type="EMBL" id="JBBJBU010000015">
    <property type="protein sequence ID" value="KAK7202705.1"/>
    <property type="molecule type" value="Genomic_DNA"/>
</dbReference>
<evidence type="ECO:0000313" key="2">
    <source>
        <dbReference type="Proteomes" id="UP001498771"/>
    </source>
</evidence>
<accession>A0ABR1EYM9</accession>
<organism evidence="1 2">
    <name type="scientific">Myxozyma melibiosi</name>
    <dbReference type="NCBI Taxonomy" id="54550"/>
    <lineage>
        <taxon>Eukaryota</taxon>
        <taxon>Fungi</taxon>
        <taxon>Dikarya</taxon>
        <taxon>Ascomycota</taxon>
        <taxon>Saccharomycotina</taxon>
        <taxon>Lipomycetes</taxon>
        <taxon>Lipomycetales</taxon>
        <taxon>Lipomycetaceae</taxon>
        <taxon>Myxozyma</taxon>
    </lineage>
</organism>
<name>A0ABR1EYM9_9ASCO</name>
<proteinExistence type="predicted"/>
<dbReference type="RefSeq" id="XP_064765738.1">
    <property type="nucleotide sequence ID" value="XM_064915525.1"/>
</dbReference>
<gene>
    <name evidence="1" type="ORF">BZA70DRAFT_90806</name>
</gene>
<sequence>MSGTKFFVVARVTGRDNALPLWKERIVSLCAVSATEKLGDTYYWGSSLEGDPDTICGLEGYTHAVGFFIGHFETDTFKEQGALIDSDELLKHEQGLDSRDYDLHHYDLVGGFLKRDNDPDRDAKDSIIAVYHFWSTTEETRPEILDKLLSFVNSYRSGELDAAVQSAIVLKEIRFPTMATLWVRVRTLDTHAAFEKSEAFAKLIDEVKPLVSKTDKYKAGAFNGHLDLKYPTA</sequence>
<comment type="caution">
    <text evidence="1">The sequence shown here is derived from an EMBL/GenBank/DDBJ whole genome shotgun (WGS) entry which is preliminary data.</text>
</comment>
<keyword evidence="2" id="KW-1185">Reference proteome</keyword>
<evidence type="ECO:0000313" key="1">
    <source>
        <dbReference type="EMBL" id="KAK7202705.1"/>
    </source>
</evidence>
<reference evidence="1 2" key="1">
    <citation type="submission" date="2024-03" db="EMBL/GenBank/DDBJ databases">
        <title>Genome-scale model development and genomic sequencing of the oleaginous clade Lipomyces.</title>
        <authorList>
            <consortium name="Lawrence Berkeley National Laboratory"/>
            <person name="Czajka J.J."/>
            <person name="Han Y."/>
            <person name="Kim J."/>
            <person name="Mondo S.J."/>
            <person name="Hofstad B.A."/>
            <person name="Robles A."/>
            <person name="Haridas S."/>
            <person name="Riley R."/>
            <person name="LaButti K."/>
            <person name="Pangilinan J."/>
            <person name="Andreopoulos W."/>
            <person name="Lipzen A."/>
            <person name="Yan J."/>
            <person name="Wang M."/>
            <person name="Ng V."/>
            <person name="Grigoriev I.V."/>
            <person name="Spatafora J.W."/>
            <person name="Magnuson J.K."/>
            <person name="Baker S.E."/>
            <person name="Pomraning K.R."/>
        </authorList>
    </citation>
    <scope>NUCLEOTIDE SEQUENCE [LARGE SCALE GENOMIC DNA]</scope>
    <source>
        <strain evidence="1 2">Phaff 52-87</strain>
    </source>
</reference>
<dbReference type="GeneID" id="90041037"/>
<evidence type="ECO:0008006" key="3">
    <source>
        <dbReference type="Google" id="ProtNLM"/>
    </source>
</evidence>
<protein>
    <recommendedName>
        <fullName evidence="3">ABM domain-containing protein</fullName>
    </recommendedName>
</protein>
<dbReference type="Proteomes" id="UP001498771">
    <property type="component" value="Unassembled WGS sequence"/>
</dbReference>